<reference key="1">
    <citation type="submission" date="2010-09" db="EMBL/GenBank/DDBJ databases">
        <authorList>
            <person name="Roh H."/>
            <person name="Ko H.-J."/>
            <person name="Kim D."/>
            <person name="Choi D.G."/>
            <person name="Park S."/>
            <person name="Kim S."/>
            <person name="Kim K.H."/>
            <person name="Chang I.S."/>
            <person name="Choi I.-G."/>
        </authorList>
    </citation>
    <scope>NUCLEOTIDE SEQUENCE</scope>
    <source>
        <strain>KIST612</strain>
    </source>
</reference>
<dbReference type="AlphaFoldDB" id="E3GHH8"/>
<dbReference type="KEGG" id="elm:ELI_0111"/>
<evidence type="ECO:0000313" key="2">
    <source>
        <dbReference type="Proteomes" id="UP000006873"/>
    </source>
</evidence>
<dbReference type="HOGENOM" id="CLU_3251666_0_0_9"/>
<dbReference type="Proteomes" id="UP000006873">
    <property type="component" value="Chromosome"/>
</dbReference>
<keyword evidence="2" id="KW-1185">Reference proteome</keyword>
<sequence length="42" mass="4773">MILQRILKAVNVQKGIVNFLKLTVCGQNYKGRQKFCGAAEKY</sequence>
<organism evidence="1 2">
    <name type="scientific">Eubacterium callanderi</name>
    <dbReference type="NCBI Taxonomy" id="53442"/>
    <lineage>
        <taxon>Bacteria</taxon>
        <taxon>Bacillati</taxon>
        <taxon>Bacillota</taxon>
        <taxon>Clostridia</taxon>
        <taxon>Eubacteriales</taxon>
        <taxon>Eubacteriaceae</taxon>
        <taxon>Eubacterium</taxon>
    </lineage>
</organism>
<proteinExistence type="predicted"/>
<protein>
    <submittedName>
        <fullName evidence="1">Uncharacterized protein</fullName>
    </submittedName>
</protein>
<dbReference type="EMBL" id="CP002273">
    <property type="protein sequence ID" value="ADO35136.1"/>
    <property type="molecule type" value="Genomic_DNA"/>
</dbReference>
<name>E3GHH8_9FIRM</name>
<evidence type="ECO:0000313" key="1">
    <source>
        <dbReference type="EMBL" id="ADO35136.1"/>
    </source>
</evidence>
<accession>E3GHH8</accession>
<gene>
    <name evidence="1" type="ordered locus">ELI_0111</name>
</gene>
<reference evidence="1 2" key="2">
    <citation type="journal article" date="2011" name="J. Bacteriol.">
        <title>Complete genome sequence of a carbon monoxide-utilizing acetogen, Eubacterium limosum KIST612.</title>
        <authorList>
            <person name="Roh H."/>
            <person name="Ko H.J."/>
            <person name="Kim D."/>
            <person name="Choi D.G."/>
            <person name="Park S."/>
            <person name="Kim S."/>
            <person name="Chang I.S."/>
            <person name="Choi I.G."/>
        </authorList>
    </citation>
    <scope>NUCLEOTIDE SEQUENCE [LARGE SCALE GENOMIC DNA]</scope>
    <source>
        <strain evidence="1 2">KIST612</strain>
    </source>
</reference>